<accession>A0A9Q9LVW3</accession>
<reference evidence="1" key="1">
    <citation type="submission" date="2021-08" db="EMBL/GenBank/DDBJ databases">
        <authorList>
            <person name="Nwanade C."/>
            <person name="Wang M."/>
            <person name="Masoudi A."/>
            <person name="Yu Z."/>
            <person name="Liu J."/>
        </authorList>
    </citation>
    <scope>NUCLEOTIDE SEQUENCE</scope>
    <source>
        <strain evidence="1">S122</strain>
    </source>
</reference>
<sequence>MDALKSIFELRDMLFQMERDIGLDRLSPAERDVLLAAHALTSAPGAPVQSDQIRSYRLVQGIAQATYHRTLKSLLNMGLLERAGGSRAKHYVVRFDPAAE</sequence>
<dbReference type="KEGG" id="lcae:K3721_13305"/>
<dbReference type="Proteomes" id="UP001058713">
    <property type="component" value="Chromosome"/>
</dbReference>
<organism evidence="1 2">
    <name type="scientific">Leisingera caerulea</name>
    <name type="common">Phaeobacter caeruleus</name>
    <dbReference type="NCBI Taxonomy" id="506591"/>
    <lineage>
        <taxon>Bacteria</taxon>
        <taxon>Pseudomonadati</taxon>
        <taxon>Pseudomonadota</taxon>
        <taxon>Alphaproteobacteria</taxon>
        <taxon>Rhodobacterales</taxon>
        <taxon>Roseobacteraceae</taxon>
        <taxon>Leisingera</taxon>
    </lineage>
</organism>
<protein>
    <submittedName>
        <fullName evidence="1">Uncharacterized protein</fullName>
    </submittedName>
</protein>
<proteinExistence type="predicted"/>
<dbReference type="AlphaFoldDB" id="A0A9Q9LVW3"/>
<gene>
    <name evidence="1" type="ORF">K3721_13305</name>
</gene>
<evidence type="ECO:0000313" key="1">
    <source>
        <dbReference type="EMBL" id="UWQ52985.1"/>
    </source>
</evidence>
<name>A0A9Q9LVW3_LEICA</name>
<evidence type="ECO:0000313" key="2">
    <source>
        <dbReference type="Proteomes" id="UP001058713"/>
    </source>
</evidence>
<dbReference type="EMBL" id="CP081070">
    <property type="protein sequence ID" value="UWQ52985.1"/>
    <property type="molecule type" value="Genomic_DNA"/>
</dbReference>